<dbReference type="SUPFAM" id="SSF49764">
    <property type="entry name" value="HSP20-like chaperones"/>
    <property type="match status" value="1"/>
</dbReference>
<reference evidence="5 6" key="1">
    <citation type="submission" date="2019-12" db="EMBL/GenBank/DDBJ databases">
        <title>Spirosoma sp. HMF4905 genome sequencing and assembly.</title>
        <authorList>
            <person name="Kang H."/>
            <person name="Cha I."/>
            <person name="Kim H."/>
            <person name="Joh K."/>
        </authorList>
    </citation>
    <scope>NUCLEOTIDE SEQUENCE [LARGE SCALE GENOMIC DNA]</scope>
    <source>
        <strain evidence="5 6">HMF4905</strain>
    </source>
</reference>
<dbReference type="Proteomes" id="UP000436006">
    <property type="component" value="Unassembled WGS sequence"/>
</dbReference>
<evidence type="ECO:0000256" key="1">
    <source>
        <dbReference type="PROSITE-ProRule" id="PRU00285"/>
    </source>
</evidence>
<evidence type="ECO:0000259" key="4">
    <source>
        <dbReference type="PROSITE" id="PS01031"/>
    </source>
</evidence>
<comment type="similarity">
    <text evidence="1 2">Belongs to the small heat shock protein (HSP20) family.</text>
</comment>
<evidence type="ECO:0000313" key="6">
    <source>
        <dbReference type="Proteomes" id="UP000436006"/>
    </source>
</evidence>
<proteinExistence type="inferred from homology"/>
<comment type="caution">
    <text evidence="5">The sequence shown here is derived from an EMBL/GenBank/DDBJ whole genome shotgun (WGS) entry which is preliminary data.</text>
</comment>
<organism evidence="5 6">
    <name type="scientific">Spirosoma arboris</name>
    <dbReference type="NCBI Taxonomy" id="2682092"/>
    <lineage>
        <taxon>Bacteria</taxon>
        <taxon>Pseudomonadati</taxon>
        <taxon>Bacteroidota</taxon>
        <taxon>Cytophagia</taxon>
        <taxon>Cytophagales</taxon>
        <taxon>Cytophagaceae</taxon>
        <taxon>Spirosoma</taxon>
    </lineage>
</organism>
<evidence type="ECO:0000256" key="3">
    <source>
        <dbReference type="SAM" id="MobiDB-lite"/>
    </source>
</evidence>
<protein>
    <submittedName>
        <fullName evidence="5">Hsp20 family protein</fullName>
    </submittedName>
</protein>
<dbReference type="RefSeq" id="WP_157589317.1">
    <property type="nucleotide sequence ID" value="NZ_WPIN01000016.1"/>
</dbReference>
<dbReference type="PANTHER" id="PTHR11527">
    <property type="entry name" value="HEAT-SHOCK PROTEIN 20 FAMILY MEMBER"/>
    <property type="match status" value="1"/>
</dbReference>
<evidence type="ECO:0000256" key="2">
    <source>
        <dbReference type="RuleBase" id="RU003616"/>
    </source>
</evidence>
<feature type="region of interest" description="Disordered" evidence="3">
    <location>
        <begin position="1"/>
        <end position="21"/>
    </location>
</feature>
<sequence>MYNKQAFQSEHKGGCGHSGRGKFGGPWGGPMFGRGKFGGFWGRHAGGFHQVPVNIEETDIEYTISLFAAALVKENVKLTVKDDVLTVSYQGTESDTNEQSATGNYTYQEYGNRSFERSFRLNDKVLTESISASYADGVLKVILPKNPATNKPAQTITVA</sequence>
<dbReference type="InterPro" id="IPR031107">
    <property type="entry name" value="Small_HSP"/>
</dbReference>
<keyword evidence="6" id="KW-1185">Reference proteome</keyword>
<dbReference type="PROSITE" id="PS01031">
    <property type="entry name" value="SHSP"/>
    <property type="match status" value="1"/>
</dbReference>
<name>A0A7K1SL18_9BACT</name>
<dbReference type="AlphaFoldDB" id="A0A7K1SL18"/>
<dbReference type="Gene3D" id="2.60.40.790">
    <property type="match status" value="1"/>
</dbReference>
<accession>A0A7K1SL18</accession>
<gene>
    <name evidence="5" type="ORF">GO755_31005</name>
</gene>
<dbReference type="EMBL" id="WPIN01000016">
    <property type="protein sequence ID" value="MVM34499.1"/>
    <property type="molecule type" value="Genomic_DNA"/>
</dbReference>
<dbReference type="InterPro" id="IPR002068">
    <property type="entry name" value="A-crystallin/Hsp20_dom"/>
</dbReference>
<dbReference type="InterPro" id="IPR008978">
    <property type="entry name" value="HSP20-like_chaperone"/>
</dbReference>
<evidence type="ECO:0000313" key="5">
    <source>
        <dbReference type="EMBL" id="MVM34499.1"/>
    </source>
</evidence>
<feature type="domain" description="SHSP" evidence="4">
    <location>
        <begin position="44"/>
        <end position="159"/>
    </location>
</feature>
<dbReference type="CDD" id="cd06464">
    <property type="entry name" value="ACD_sHsps-like"/>
    <property type="match status" value="1"/>
</dbReference>
<dbReference type="Pfam" id="PF00011">
    <property type="entry name" value="HSP20"/>
    <property type="match status" value="1"/>
</dbReference>